<feature type="region of interest" description="Disordered" evidence="1">
    <location>
        <begin position="483"/>
        <end position="507"/>
    </location>
</feature>
<reference evidence="2 3" key="1">
    <citation type="journal article" date="2012" name="J. Virol.">
        <title>Complete Genome Sequences of 138 Mycobacteriophages.</title>
        <authorList>
            <consortium name="the Science Education Alliance Phage Hunters Advancing Genomics and Evolutionary Science Program"/>
            <consortium name="the KwaZulu-Natal Research Institute for Tuberculosis and HIV Mycobacterial Genetics Course Students"/>
            <consortium name="the Phage Hunters Integrating Research and Education Program"/>
            <person name="Hatfull G.F."/>
        </authorList>
    </citation>
    <scope>NUCLEOTIDE SEQUENCE [LARGE SCALE GENOMIC DNA]</scope>
</reference>
<dbReference type="KEGG" id="vg:18990004"/>
<dbReference type="Proteomes" id="UP000005857">
    <property type="component" value="Segment"/>
</dbReference>
<protein>
    <submittedName>
        <fullName evidence="2">Portal protein</fullName>
    </submittedName>
</protein>
<accession>G8I4B6</accession>
<sequence>MIERGDIPSLVSRMWRLHLTDTMKFDNIHGYVKGERGLPSVPDDADDEVKEIRRISTHNVLTLVLDAFVQNLSVVGYRSAQDADNAAAWALWQANQMDARQAELYSSAVKYGVGYCVVEPGDNGPVFRPRSPRQLLATYEDPHVDRWPQYALETWIDTTDAKPRRRGILFDDRMAWPLDLGPVVPTKAAEDDGQAKRAVFSVGGRGIGKPVEHGAVLDGQPVCPVVRYTNRRDAEDLVDGELERLLKDQRAINEAAFDRMIVSRFGAFPQTVLARWGSMPDDAREVLKASMRRVWAFDEDVQATRLPAASLEPYNALIEELQIHVAMRAQVSPAYITGRMVNLSADALAAAEANMHRKLSAMRESHGESHEQLLRLGAAMAGEPIDPGESAEVIWRDTEARSFGAIVDGLYKLGDALQKGFPIEPLLPLVPGVTQQQIAQLKALAEKQRRLQEQASIADLIGNIRAGAAQAEGEDPRVAEIAGRRGPVGAPNGGPAALAAASQRNGG</sequence>
<dbReference type="Pfam" id="PF05133">
    <property type="entry name" value="SPP1_portal"/>
    <property type="match status" value="1"/>
</dbReference>
<evidence type="ECO:0000256" key="1">
    <source>
        <dbReference type="SAM" id="MobiDB-lite"/>
    </source>
</evidence>
<feature type="compositionally biased region" description="Low complexity" evidence="1">
    <location>
        <begin position="484"/>
        <end position="501"/>
    </location>
</feature>
<evidence type="ECO:0000313" key="3">
    <source>
        <dbReference type="Proteomes" id="UP000005857"/>
    </source>
</evidence>
<name>G8I4B6_9CAUD</name>
<organism evidence="2 3">
    <name type="scientific">Mycobacterium phage DS6A</name>
    <dbReference type="NCBI Taxonomy" id="45764"/>
    <lineage>
        <taxon>Viruses</taxon>
        <taxon>Duplodnaviria</taxon>
        <taxon>Heunggongvirae</taxon>
        <taxon>Uroviricota</taxon>
        <taxon>Caudoviricetes</taxon>
        <taxon>Hnatkovirus</taxon>
        <taxon>Hnatkovirus DS6A</taxon>
    </lineage>
</organism>
<dbReference type="OrthoDB" id="3592at10239"/>
<dbReference type="GeneID" id="18990004"/>
<proteinExistence type="predicted"/>
<evidence type="ECO:0000313" key="2">
    <source>
        <dbReference type="EMBL" id="AER47560.1"/>
    </source>
</evidence>
<dbReference type="RefSeq" id="YP_009018694.1">
    <property type="nucleotide sequence ID" value="NC_023744.1"/>
</dbReference>
<gene>
    <name evidence="2" type="primary">6</name>
    <name evidence="2" type="ORF">DS6A_6</name>
</gene>
<dbReference type="InterPro" id="IPR021145">
    <property type="entry name" value="Portal_protein_SPP1_Gp6-like"/>
</dbReference>
<keyword evidence="3" id="KW-1185">Reference proteome</keyword>
<dbReference type="EMBL" id="JN698994">
    <property type="protein sequence ID" value="AER47560.1"/>
    <property type="molecule type" value="Genomic_DNA"/>
</dbReference>